<dbReference type="InterPro" id="IPR033749">
    <property type="entry name" value="Polyprenyl_synt_CS"/>
</dbReference>
<dbReference type="Pfam" id="PF00348">
    <property type="entry name" value="polyprenyl_synt"/>
    <property type="match status" value="1"/>
</dbReference>
<dbReference type="InterPro" id="IPR000092">
    <property type="entry name" value="Polyprenyl_synt"/>
</dbReference>
<comment type="cofactor">
    <cofactor evidence="1">
        <name>Mg(2+)</name>
        <dbReference type="ChEBI" id="CHEBI:18420"/>
    </cofactor>
</comment>
<name>A0A9X0W966_9GAMM</name>
<dbReference type="GO" id="GO:0004659">
    <property type="term" value="F:prenyltransferase activity"/>
    <property type="evidence" value="ECO:0007669"/>
    <property type="project" value="InterPro"/>
</dbReference>
<evidence type="ECO:0000256" key="6">
    <source>
        <dbReference type="ARBA" id="ARBA00023229"/>
    </source>
</evidence>
<comment type="caution">
    <text evidence="8">The sequence shown here is derived from an EMBL/GenBank/DDBJ whole genome shotgun (WGS) entry which is preliminary data.</text>
</comment>
<keyword evidence="6" id="KW-0414">Isoprene biosynthesis</keyword>
<reference evidence="8 9" key="1">
    <citation type="journal article" date="2020" name="Microorganisms">
        <title>Osmotic Adaptation and Compatible Solute Biosynthesis of Phototrophic Bacteria as Revealed from Genome Analyses.</title>
        <authorList>
            <person name="Imhoff J.F."/>
            <person name="Rahn T."/>
            <person name="Kunzel S."/>
            <person name="Keller A."/>
            <person name="Neulinger S.C."/>
        </authorList>
    </citation>
    <scope>NUCLEOTIDE SEQUENCE [LARGE SCALE GENOMIC DNA]</scope>
    <source>
        <strain evidence="8 9">DSM 25653</strain>
    </source>
</reference>
<dbReference type="GO" id="GO:0046872">
    <property type="term" value="F:metal ion binding"/>
    <property type="evidence" value="ECO:0007669"/>
    <property type="project" value="UniProtKB-KW"/>
</dbReference>
<keyword evidence="5" id="KW-0460">Magnesium</keyword>
<evidence type="ECO:0000256" key="2">
    <source>
        <dbReference type="ARBA" id="ARBA00006706"/>
    </source>
</evidence>
<dbReference type="GO" id="GO:0008299">
    <property type="term" value="P:isoprenoid biosynthetic process"/>
    <property type="evidence" value="ECO:0007669"/>
    <property type="project" value="UniProtKB-KW"/>
</dbReference>
<dbReference type="PROSITE" id="PS00723">
    <property type="entry name" value="POLYPRENYL_SYNTHASE_1"/>
    <property type="match status" value="1"/>
</dbReference>
<keyword evidence="9" id="KW-1185">Reference proteome</keyword>
<comment type="similarity">
    <text evidence="2 7">Belongs to the FPP/GGPP synthase family.</text>
</comment>
<evidence type="ECO:0000256" key="5">
    <source>
        <dbReference type="ARBA" id="ARBA00022842"/>
    </source>
</evidence>
<evidence type="ECO:0000313" key="9">
    <source>
        <dbReference type="Proteomes" id="UP001138768"/>
    </source>
</evidence>
<keyword evidence="3 7" id="KW-0808">Transferase</keyword>
<organism evidence="8 9">
    <name type="scientific">Lamprobacter modestohalophilus</name>
    <dbReference type="NCBI Taxonomy" id="1064514"/>
    <lineage>
        <taxon>Bacteria</taxon>
        <taxon>Pseudomonadati</taxon>
        <taxon>Pseudomonadota</taxon>
        <taxon>Gammaproteobacteria</taxon>
        <taxon>Chromatiales</taxon>
        <taxon>Chromatiaceae</taxon>
        <taxon>Lamprobacter</taxon>
    </lineage>
</organism>
<dbReference type="RefSeq" id="WP_200244290.1">
    <property type="nucleotide sequence ID" value="NZ_NRRY01000018.1"/>
</dbReference>
<evidence type="ECO:0000256" key="3">
    <source>
        <dbReference type="ARBA" id="ARBA00022679"/>
    </source>
</evidence>
<sequence>MDVLQRIEQSLEAAITKGMGDDSPPLLQQAVRHAVLIPASRVRPRLCLAVAMACGDDVPAVTDAAAVSLELLHCASLVHDDLPCFDDADTRRGKPSVHRAYGERLAVLAGDGLIVLAFENLAWHTLRHPERLAPLLMIVGRAVGLKDGIVAGQAWECENRVDLGEYHRQKTAALFAAATEAGAAAAGRNPAEWRTLGANLGEAYQVADDLRDVAGNADAIGKPVGQDAVHNRPSAVAELGVDGALDRLVGLIVEAVDSIPSCPGAEKLQALVIGEMQRLLPPPMGEDFMHRLAAARG</sequence>
<gene>
    <name evidence="8" type="ORF">CKO42_12320</name>
</gene>
<dbReference type="SUPFAM" id="SSF48576">
    <property type="entry name" value="Terpenoid synthases"/>
    <property type="match status" value="1"/>
</dbReference>
<keyword evidence="4" id="KW-0479">Metal-binding</keyword>
<dbReference type="PANTHER" id="PTHR43281:SF1">
    <property type="entry name" value="FARNESYL DIPHOSPHATE SYNTHASE"/>
    <property type="match status" value="1"/>
</dbReference>
<dbReference type="Proteomes" id="UP001138768">
    <property type="component" value="Unassembled WGS sequence"/>
</dbReference>
<dbReference type="EMBL" id="NRRY01000018">
    <property type="protein sequence ID" value="MBK1619206.1"/>
    <property type="molecule type" value="Genomic_DNA"/>
</dbReference>
<dbReference type="PANTHER" id="PTHR43281">
    <property type="entry name" value="FARNESYL DIPHOSPHATE SYNTHASE"/>
    <property type="match status" value="1"/>
</dbReference>
<proteinExistence type="inferred from homology"/>
<evidence type="ECO:0000313" key="8">
    <source>
        <dbReference type="EMBL" id="MBK1619206.1"/>
    </source>
</evidence>
<evidence type="ECO:0000256" key="7">
    <source>
        <dbReference type="RuleBase" id="RU004466"/>
    </source>
</evidence>
<dbReference type="SFLD" id="SFLDS00005">
    <property type="entry name" value="Isoprenoid_Synthase_Type_I"/>
    <property type="match status" value="1"/>
</dbReference>
<dbReference type="PROSITE" id="PS00444">
    <property type="entry name" value="POLYPRENYL_SYNTHASE_2"/>
    <property type="match status" value="1"/>
</dbReference>
<accession>A0A9X0W966</accession>
<protein>
    <submittedName>
        <fullName evidence="8">Geranylgeranyl pyrophosphate synthase</fullName>
    </submittedName>
</protein>
<evidence type="ECO:0000256" key="4">
    <source>
        <dbReference type="ARBA" id="ARBA00022723"/>
    </source>
</evidence>
<evidence type="ECO:0000256" key="1">
    <source>
        <dbReference type="ARBA" id="ARBA00001946"/>
    </source>
</evidence>
<dbReference type="AlphaFoldDB" id="A0A9X0W966"/>
<dbReference type="InterPro" id="IPR008949">
    <property type="entry name" value="Isoprenoid_synthase_dom_sf"/>
</dbReference>
<dbReference type="Gene3D" id="1.10.600.10">
    <property type="entry name" value="Farnesyl Diphosphate Synthase"/>
    <property type="match status" value="1"/>
</dbReference>